<evidence type="ECO:0000313" key="2">
    <source>
        <dbReference type="Proteomes" id="UP001143910"/>
    </source>
</evidence>
<comment type="caution">
    <text evidence="1">The sequence shown here is derived from an EMBL/GenBank/DDBJ whole genome shotgun (WGS) entry which is preliminary data.</text>
</comment>
<organism evidence="1 2">
    <name type="scientific">Zarea fungicola</name>
    <dbReference type="NCBI Taxonomy" id="93591"/>
    <lineage>
        <taxon>Eukaryota</taxon>
        <taxon>Fungi</taxon>
        <taxon>Dikarya</taxon>
        <taxon>Ascomycota</taxon>
        <taxon>Pezizomycotina</taxon>
        <taxon>Sordariomycetes</taxon>
        <taxon>Hypocreomycetidae</taxon>
        <taxon>Hypocreales</taxon>
        <taxon>Cordycipitaceae</taxon>
        <taxon>Zarea</taxon>
    </lineage>
</organism>
<reference evidence="1" key="1">
    <citation type="submission" date="2022-08" db="EMBL/GenBank/DDBJ databases">
        <title>Genome Sequence of Lecanicillium fungicola.</title>
        <authorList>
            <person name="Buettner E."/>
        </authorList>
    </citation>
    <scope>NUCLEOTIDE SEQUENCE</scope>
    <source>
        <strain evidence="1">Babe33</strain>
    </source>
</reference>
<name>A0ACC1NG73_9HYPO</name>
<accession>A0ACC1NG73</accession>
<proteinExistence type="predicted"/>
<protein>
    <submittedName>
        <fullName evidence="1">Uncharacterized protein</fullName>
    </submittedName>
</protein>
<sequence>MRSIGILILSFIAVGFAGPVKVIRSEPPADAVFIPCEEGTKDPICLLVKQPIGDVITEISHPNGTVETKVNLYTRSELQAIREKNGVTSTQYFPGQNATDGSAEFIRSLTRRESAPPICHTETQRWYDTYNWGYWYQAWHQVGNCFYCNQCTEAIAVSFGVTQTWTYGLSFKFDDVITATFGFSWGQTFTLSDTRTCQWNNVEHGCHSIWYQPLLTYHNGEANYQTHTHCSAGQGQGPTDSYYDHGYTGVNVNQGGNNGVNQGNLGCNSGCGGSDHRQCTNGNNGGSLWPYAN</sequence>
<dbReference type="EMBL" id="JANJQO010000456">
    <property type="protein sequence ID" value="KAJ2977601.1"/>
    <property type="molecule type" value="Genomic_DNA"/>
</dbReference>
<gene>
    <name evidence="1" type="ORF">NQ176_g4278</name>
</gene>
<keyword evidence="2" id="KW-1185">Reference proteome</keyword>
<evidence type="ECO:0000313" key="1">
    <source>
        <dbReference type="EMBL" id="KAJ2977601.1"/>
    </source>
</evidence>
<dbReference type="Proteomes" id="UP001143910">
    <property type="component" value="Unassembled WGS sequence"/>
</dbReference>